<dbReference type="OrthoDB" id="3405913at2"/>
<feature type="transmembrane region" description="Helical" evidence="2">
    <location>
        <begin position="58"/>
        <end position="80"/>
    </location>
</feature>
<dbReference type="AlphaFoldDB" id="A0A136PW60"/>
<keyword evidence="4" id="KW-1185">Reference proteome</keyword>
<reference evidence="3 4" key="1">
    <citation type="submission" date="2016-01" db="EMBL/GenBank/DDBJ databases">
        <title>Whole genome sequence and analysis of Micromonospora rosaria DSM 803, which can produce antibacterial substance rosamicin.</title>
        <authorList>
            <person name="Yang H."/>
            <person name="He X."/>
            <person name="Zhu D."/>
        </authorList>
    </citation>
    <scope>NUCLEOTIDE SEQUENCE [LARGE SCALE GENOMIC DNA]</scope>
    <source>
        <strain evidence="3 4">DSM 803</strain>
    </source>
</reference>
<dbReference type="EMBL" id="LRQV01000017">
    <property type="protein sequence ID" value="KXK62567.1"/>
    <property type="molecule type" value="Genomic_DNA"/>
</dbReference>
<keyword evidence="2" id="KW-0472">Membrane</keyword>
<keyword evidence="2" id="KW-0812">Transmembrane</keyword>
<dbReference type="Proteomes" id="UP000070620">
    <property type="component" value="Unassembled WGS sequence"/>
</dbReference>
<feature type="region of interest" description="Disordered" evidence="1">
    <location>
        <begin position="196"/>
        <end position="276"/>
    </location>
</feature>
<dbReference type="RefSeq" id="WP_067361888.1">
    <property type="nucleotide sequence ID" value="NZ_JBIUBN010000016.1"/>
</dbReference>
<evidence type="ECO:0000256" key="1">
    <source>
        <dbReference type="SAM" id="MobiDB-lite"/>
    </source>
</evidence>
<evidence type="ECO:0000256" key="2">
    <source>
        <dbReference type="SAM" id="Phobius"/>
    </source>
</evidence>
<gene>
    <name evidence="3" type="ORF">AWW66_07795</name>
</gene>
<evidence type="ECO:0000313" key="3">
    <source>
        <dbReference type="EMBL" id="KXK62567.1"/>
    </source>
</evidence>
<proteinExistence type="predicted"/>
<evidence type="ECO:0000313" key="4">
    <source>
        <dbReference type="Proteomes" id="UP000070620"/>
    </source>
</evidence>
<keyword evidence="2" id="KW-1133">Transmembrane helix</keyword>
<protein>
    <submittedName>
        <fullName evidence="3">Uncharacterized protein</fullName>
    </submittedName>
</protein>
<name>A0A136PW60_9ACTN</name>
<sequence length="276" mass="28491">MSQDLPIPRQQEIAIPRQQEDRADGPAVLEWGPTAERPAGRIGRTLSDLGRDRRLPPVLAGLGAVAAVASLVGEWLVMTVPNSGPEGNTALRIPGNVSEVGGFGVGYLVGLLALSGVVALALGGTPSVRRNARTAGLALAAALLALLVATAFALDDPGQRTLFYSPEDGFEVEYGRGLVMAFVGCLFLAGALQLSGSGRRPATTGGRADDATDGGDDPATDGPAGRPEHGDDPPAGFAGWRRGRRDRRAADEDDLPAPADLTVQPTVPFARPEPPA</sequence>
<feature type="region of interest" description="Disordered" evidence="1">
    <location>
        <begin position="1"/>
        <end position="23"/>
    </location>
</feature>
<feature type="transmembrane region" description="Helical" evidence="2">
    <location>
        <begin position="174"/>
        <end position="192"/>
    </location>
</feature>
<feature type="transmembrane region" description="Helical" evidence="2">
    <location>
        <begin position="134"/>
        <end position="154"/>
    </location>
</feature>
<comment type="caution">
    <text evidence="3">The sequence shown here is derived from an EMBL/GenBank/DDBJ whole genome shotgun (WGS) entry which is preliminary data.</text>
</comment>
<accession>A0A136PW60</accession>
<organism evidence="3 4">
    <name type="scientific">Micromonospora rosaria</name>
    <dbReference type="NCBI Taxonomy" id="47874"/>
    <lineage>
        <taxon>Bacteria</taxon>
        <taxon>Bacillati</taxon>
        <taxon>Actinomycetota</taxon>
        <taxon>Actinomycetes</taxon>
        <taxon>Micromonosporales</taxon>
        <taxon>Micromonosporaceae</taxon>
        <taxon>Micromonospora</taxon>
    </lineage>
</organism>
<feature type="transmembrane region" description="Helical" evidence="2">
    <location>
        <begin position="100"/>
        <end position="122"/>
    </location>
</feature>